<dbReference type="Pfam" id="PF09852">
    <property type="entry name" value="DUF2079"/>
    <property type="match status" value="1"/>
</dbReference>
<feature type="transmembrane region" description="Helical" evidence="1">
    <location>
        <begin position="397"/>
        <end position="415"/>
    </location>
</feature>
<feature type="transmembrane region" description="Helical" evidence="1">
    <location>
        <begin position="224"/>
        <end position="247"/>
    </location>
</feature>
<feature type="transmembrane region" description="Helical" evidence="1">
    <location>
        <begin position="159"/>
        <end position="176"/>
    </location>
</feature>
<evidence type="ECO:0000256" key="1">
    <source>
        <dbReference type="SAM" id="Phobius"/>
    </source>
</evidence>
<organism evidence="2 3">
    <name type="scientific">candidate division WWE3 bacterium</name>
    <dbReference type="NCBI Taxonomy" id="2053526"/>
    <lineage>
        <taxon>Bacteria</taxon>
        <taxon>Katanobacteria</taxon>
    </lineage>
</organism>
<sequence>MSKLFSFIKHIFKPHYLFYLTILVSLGVFAIAIKINLFRYNNFDYGKFDLGNMAQMVWYTAHGGKLMWLTDYFGTNLPRWAMSHVDPILLIFVPIFYFYPHAMILVYAQLILVIFSSLIIYKLAKLHLKSDLAAFFISLAYLLYPAIGFLIAWTGFHGVTAVIPFFLLAFYLLESMEVTNNFTKTKLILFWAMVVLALSGKEEISLFILIWGIFVMLFRKSKRIGLYLSFIGLFWFVMTFMIIIPAYSHYRIEGYQRFAQNLDLVNANTTDVELPNFFLSRYDGFGESYSEIAKTVILNPTMVVRVVLGGDKLDNLRQTFAPMAYTPILYPPLLVIALPEFAINYLTTAEGVGTSEIINHRISMIIPVLFISTIYGIMYLVTELAKKSKLINKNKNYFVIAVSGLVFVTNLYTTFSYNNPIYLWFTQAVSKRLPFNALSYAKTADAEVLLGNLAVGDRFTLSPLENKDRECALKIVNSIPAEASVTGPDYLGAHLGLRETYGIFPSLYNEADYVIVDVFAQKVLRILDLDTSFIRNVVGEILKSDEYKLDNACGNMFVFKHVGKHKKTLLLPLQERYKFEEKVDLEIFKTLTVVDYSIPDTIIRGENADVHFAYVKRENEALHGNFLFMSFVNERTGELYQVANLPSFGVLPIADWSEDRYYLEDNVLALPKYLDAGKYRFFVGISDNVRTRSIYIKTIDVK</sequence>
<comment type="caution">
    <text evidence="2">The sequence shown here is derived from an EMBL/GenBank/DDBJ whole genome shotgun (WGS) entry which is preliminary data.</text>
</comment>
<protein>
    <submittedName>
        <fullName evidence="2">DUF2079 domain-containing protein</fullName>
    </submittedName>
</protein>
<feature type="transmembrane region" description="Helical" evidence="1">
    <location>
        <begin position="80"/>
        <end position="98"/>
    </location>
</feature>
<dbReference type="Proteomes" id="UP000740557">
    <property type="component" value="Unassembled WGS sequence"/>
</dbReference>
<name>A0A955J1Q4_UNCKA</name>
<evidence type="ECO:0000313" key="2">
    <source>
        <dbReference type="EMBL" id="MCA9308103.1"/>
    </source>
</evidence>
<dbReference type="AlphaFoldDB" id="A0A955J1Q4"/>
<dbReference type="InterPro" id="IPR018650">
    <property type="entry name" value="STSV1_Orf64"/>
</dbReference>
<keyword evidence="1" id="KW-0812">Transmembrane</keyword>
<reference evidence="2" key="2">
    <citation type="journal article" date="2021" name="Microbiome">
        <title>Successional dynamics and alternative stable states in a saline activated sludge microbial community over 9 years.</title>
        <authorList>
            <person name="Wang Y."/>
            <person name="Ye J."/>
            <person name="Ju F."/>
            <person name="Liu L."/>
            <person name="Boyd J.A."/>
            <person name="Deng Y."/>
            <person name="Parks D.H."/>
            <person name="Jiang X."/>
            <person name="Yin X."/>
            <person name="Woodcroft B.J."/>
            <person name="Tyson G.W."/>
            <person name="Hugenholtz P."/>
            <person name="Polz M.F."/>
            <person name="Zhang T."/>
        </authorList>
    </citation>
    <scope>NUCLEOTIDE SEQUENCE</scope>
    <source>
        <strain evidence="2">HKST-UBA79</strain>
    </source>
</reference>
<feature type="transmembrane region" description="Helical" evidence="1">
    <location>
        <begin position="322"/>
        <end position="342"/>
    </location>
</feature>
<feature type="transmembrane region" description="Helical" evidence="1">
    <location>
        <begin position="362"/>
        <end position="385"/>
    </location>
</feature>
<gene>
    <name evidence="2" type="ORF">KC980_01190</name>
</gene>
<feature type="transmembrane region" description="Helical" evidence="1">
    <location>
        <begin position="133"/>
        <end position="153"/>
    </location>
</feature>
<feature type="transmembrane region" description="Helical" evidence="1">
    <location>
        <begin position="104"/>
        <end position="121"/>
    </location>
</feature>
<accession>A0A955J1Q4</accession>
<feature type="transmembrane region" description="Helical" evidence="1">
    <location>
        <begin position="188"/>
        <end position="218"/>
    </location>
</feature>
<keyword evidence="1" id="KW-0472">Membrane</keyword>
<reference evidence="2" key="1">
    <citation type="submission" date="2020-04" db="EMBL/GenBank/DDBJ databases">
        <authorList>
            <person name="Zhang T."/>
        </authorList>
    </citation>
    <scope>NUCLEOTIDE SEQUENCE</scope>
    <source>
        <strain evidence="2">HKST-UBA79</strain>
    </source>
</reference>
<feature type="transmembrane region" description="Helical" evidence="1">
    <location>
        <begin position="16"/>
        <end position="38"/>
    </location>
</feature>
<proteinExistence type="predicted"/>
<keyword evidence="1" id="KW-1133">Transmembrane helix</keyword>
<evidence type="ECO:0000313" key="3">
    <source>
        <dbReference type="Proteomes" id="UP000740557"/>
    </source>
</evidence>
<dbReference type="EMBL" id="JAGQNX010000035">
    <property type="protein sequence ID" value="MCA9308103.1"/>
    <property type="molecule type" value="Genomic_DNA"/>
</dbReference>